<dbReference type="GO" id="GO:0000981">
    <property type="term" value="F:DNA-binding transcription factor activity, RNA polymerase II-specific"/>
    <property type="evidence" value="ECO:0000318"/>
    <property type="project" value="GO_Central"/>
</dbReference>
<dbReference type="Gene3D" id="3.40.1810.10">
    <property type="entry name" value="Transcription factor, MADS-box"/>
    <property type="match status" value="2"/>
</dbReference>
<keyword evidence="9" id="KW-1185">Reference proteome</keyword>
<evidence type="ECO:0000313" key="8">
    <source>
        <dbReference type="EnsemblPlants" id="Solyc01g106730.2.1"/>
    </source>
</evidence>
<dbReference type="PANTHER" id="PTHR11945">
    <property type="entry name" value="MADS BOX PROTEIN"/>
    <property type="match status" value="1"/>
</dbReference>
<dbReference type="CDD" id="cd00265">
    <property type="entry name" value="MADS_MEF2_like"/>
    <property type="match status" value="1"/>
</dbReference>
<keyword evidence="4" id="KW-0804">Transcription</keyword>
<dbReference type="SMART" id="SM00432">
    <property type="entry name" value="MADS"/>
    <property type="match status" value="2"/>
</dbReference>
<dbReference type="AlphaFoldDB" id="A0A3Q7ERW9"/>
<dbReference type="Gene3D" id="6.10.140.920">
    <property type="match status" value="2"/>
</dbReference>
<evidence type="ECO:0000256" key="3">
    <source>
        <dbReference type="ARBA" id="ARBA00023125"/>
    </source>
</evidence>
<dbReference type="EnsemblPlants" id="Solyc01g106730.2.1">
    <property type="protein sequence ID" value="Solyc01g106730.2.1"/>
    <property type="gene ID" value="Solyc01g106730.2"/>
</dbReference>
<keyword evidence="3" id="KW-0238">DNA-binding</keyword>
<dbReference type="PRINTS" id="PR00404">
    <property type="entry name" value="MADSDOMAIN"/>
</dbReference>
<dbReference type="PANTHER" id="PTHR11945:SF776">
    <property type="entry name" value="AGAMOUS-LIKE 50-RELATED"/>
    <property type="match status" value="1"/>
</dbReference>
<comment type="subcellular location">
    <subcellularLocation>
        <location evidence="1">Nucleus</location>
    </subcellularLocation>
</comment>
<keyword evidence="6" id="KW-0175">Coiled coil</keyword>
<dbReference type="PaxDb" id="4081-Solyc01g106730.1.1"/>
<dbReference type="Gramene" id="Solyc01g106730.2.1">
    <property type="protein sequence ID" value="Solyc01g106730.2.1"/>
    <property type="gene ID" value="Solyc01g106730.2"/>
</dbReference>
<dbReference type="InParanoid" id="A0A3Q7ERW9"/>
<reference evidence="8" key="2">
    <citation type="submission" date="2019-01" db="UniProtKB">
        <authorList>
            <consortium name="EnsemblPlants"/>
        </authorList>
    </citation>
    <scope>IDENTIFICATION</scope>
    <source>
        <strain evidence="8">cv. Heinz 1706</strain>
    </source>
</reference>
<dbReference type="GO" id="GO:0000978">
    <property type="term" value="F:RNA polymerase II cis-regulatory region sequence-specific DNA binding"/>
    <property type="evidence" value="ECO:0000318"/>
    <property type="project" value="GO_Central"/>
</dbReference>
<name>A0A3Q7ERW9_SOLLC</name>
<feature type="coiled-coil region" evidence="6">
    <location>
        <begin position="148"/>
        <end position="175"/>
    </location>
</feature>
<evidence type="ECO:0000256" key="1">
    <source>
        <dbReference type="ARBA" id="ARBA00004123"/>
    </source>
</evidence>
<protein>
    <recommendedName>
        <fullName evidence="7">MADS-box domain-containing protein</fullName>
    </recommendedName>
</protein>
<dbReference type="GO" id="GO:0045944">
    <property type="term" value="P:positive regulation of transcription by RNA polymerase II"/>
    <property type="evidence" value="ECO:0007669"/>
    <property type="project" value="InterPro"/>
</dbReference>
<evidence type="ECO:0000256" key="2">
    <source>
        <dbReference type="ARBA" id="ARBA00023015"/>
    </source>
</evidence>
<dbReference type="PROSITE" id="PS50066">
    <property type="entry name" value="MADS_BOX_2"/>
    <property type="match status" value="2"/>
</dbReference>
<dbReference type="OMA" id="NAPFPTN"/>
<evidence type="ECO:0000256" key="4">
    <source>
        <dbReference type="ARBA" id="ARBA00023163"/>
    </source>
</evidence>
<dbReference type="FunFam" id="3.40.1810.10:FF:000006">
    <property type="entry name" value="Agamous-like MADS-box protein AGL62"/>
    <property type="match status" value="2"/>
</dbReference>
<dbReference type="InterPro" id="IPR033896">
    <property type="entry name" value="MEF2-like_N"/>
</dbReference>
<dbReference type="SUPFAM" id="SSF55455">
    <property type="entry name" value="SRF-like"/>
    <property type="match status" value="2"/>
</dbReference>
<feature type="domain" description="MADS-box" evidence="7">
    <location>
        <begin position="218"/>
        <end position="273"/>
    </location>
</feature>
<evidence type="ECO:0000256" key="5">
    <source>
        <dbReference type="ARBA" id="ARBA00023242"/>
    </source>
</evidence>
<organism evidence="8">
    <name type="scientific">Solanum lycopersicum</name>
    <name type="common">Tomato</name>
    <name type="synonym">Lycopersicon esculentum</name>
    <dbReference type="NCBI Taxonomy" id="4081"/>
    <lineage>
        <taxon>Eukaryota</taxon>
        <taxon>Viridiplantae</taxon>
        <taxon>Streptophyta</taxon>
        <taxon>Embryophyta</taxon>
        <taxon>Tracheophyta</taxon>
        <taxon>Spermatophyta</taxon>
        <taxon>Magnoliopsida</taxon>
        <taxon>eudicotyledons</taxon>
        <taxon>Gunneridae</taxon>
        <taxon>Pentapetalae</taxon>
        <taxon>asterids</taxon>
        <taxon>lamiids</taxon>
        <taxon>Solanales</taxon>
        <taxon>Solanaceae</taxon>
        <taxon>Solanoideae</taxon>
        <taxon>Solaneae</taxon>
        <taxon>Solanum</taxon>
        <taxon>Solanum subgen. Lycopersicon</taxon>
    </lineage>
</organism>
<feature type="domain" description="MADS-box" evidence="7">
    <location>
        <begin position="7"/>
        <end position="67"/>
    </location>
</feature>
<sequence length="417" mass="46680">MARRVSKGRQKVEMVKMKNASNLQVTFSKRRAGLFKKASELCTLCGAEIAIVVFSPGDKVFSFGHPNVETLVDRFLGRDLPLPNNDVHNHLIVAHREAGIRELNTKLMNLEGVLHMEKKRGESLQEIRRRANGQWWESPIEELNLFQLQHLKEALENLEQKVEKVAHQQQMLNNIAFPFRTLGSALTPPNCARETSSYGLNVGAPFANRDIGSTSSIIQMTKMSKESNLLVTFSKRRSGLFKKASELCTLCGVEIAIVVFSPGHKVFSFGHPNVDSIVNRFLTRNPTSSSSTTCQLVEAHRNANVRELNAQLTEILNQLEFEKKREVEIEKIQKGKIGKNWWEGPLNELEHGELEQLKLGMEELKKNVTKQMQKIIFEASNAPTFFLGGSSSSNGDVKNMKGLGLSMATNGGHTSFP</sequence>
<keyword evidence="2" id="KW-0805">Transcription regulation</keyword>
<accession>A0A3Q7ERW9</accession>
<dbReference type="InterPro" id="IPR002100">
    <property type="entry name" value="TF_MADSbox"/>
</dbReference>
<dbReference type="GO" id="GO:0005634">
    <property type="term" value="C:nucleus"/>
    <property type="evidence" value="ECO:0007669"/>
    <property type="project" value="UniProtKB-SubCell"/>
</dbReference>
<evidence type="ECO:0000313" key="9">
    <source>
        <dbReference type="Proteomes" id="UP000004994"/>
    </source>
</evidence>
<evidence type="ECO:0000259" key="7">
    <source>
        <dbReference type="PROSITE" id="PS50066"/>
    </source>
</evidence>
<keyword evidence="5" id="KW-0539">Nucleus</keyword>
<proteinExistence type="predicted"/>
<dbReference type="GO" id="GO:0046983">
    <property type="term" value="F:protein dimerization activity"/>
    <property type="evidence" value="ECO:0007669"/>
    <property type="project" value="InterPro"/>
</dbReference>
<dbReference type="Pfam" id="PF00319">
    <property type="entry name" value="SRF-TF"/>
    <property type="match status" value="2"/>
</dbReference>
<feature type="coiled-coil region" evidence="6">
    <location>
        <begin position="302"/>
        <end position="374"/>
    </location>
</feature>
<evidence type="ECO:0000256" key="6">
    <source>
        <dbReference type="SAM" id="Coils"/>
    </source>
</evidence>
<dbReference type="InterPro" id="IPR036879">
    <property type="entry name" value="TF_MADSbox_sf"/>
</dbReference>
<dbReference type="GO" id="GO:0006357">
    <property type="term" value="P:regulation of transcription by RNA polymerase II"/>
    <property type="evidence" value="ECO:0000318"/>
    <property type="project" value="GO_Central"/>
</dbReference>
<dbReference type="Proteomes" id="UP000004994">
    <property type="component" value="Chromosome 1"/>
</dbReference>
<reference evidence="8" key="1">
    <citation type="journal article" date="2012" name="Nature">
        <title>The tomato genome sequence provides insights into fleshy fruit evolution.</title>
        <authorList>
            <consortium name="Tomato Genome Consortium"/>
        </authorList>
    </citation>
    <scope>NUCLEOTIDE SEQUENCE [LARGE SCALE GENOMIC DNA]</scope>
    <source>
        <strain evidence="8">cv. Heinz 1706</strain>
    </source>
</reference>